<dbReference type="Gramene" id="RZC61590">
    <property type="protein sequence ID" value="RZC61590"/>
    <property type="gene ID" value="C5167_023358"/>
</dbReference>
<evidence type="ECO:0000313" key="2">
    <source>
        <dbReference type="Proteomes" id="UP000316621"/>
    </source>
</evidence>
<gene>
    <name evidence="1" type="ORF">C5167_023358</name>
</gene>
<keyword evidence="2" id="KW-1185">Reference proteome</keyword>
<sequence>MGTGPVVDLLVGSAAGGTAVVFTYPSELALAKLAYQVMANALRGQENENSQEALRVLDIVLRQHAAKQGCLLVPQSFFHNEPWNFVELGGGVLGCKGLSERLKFKDQGWVTGLNELACRKQTSVSWYLNNDTQRHCPLSKDLHLWKNQGKNPGSV</sequence>
<name>A0A4Y7JNG4_PAPSO</name>
<organism evidence="1 2">
    <name type="scientific">Papaver somniferum</name>
    <name type="common">Opium poppy</name>
    <dbReference type="NCBI Taxonomy" id="3469"/>
    <lineage>
        <taxon>Eukaryota</taxon>
        <taxon>Viridiplantae</taxon>
        <taxon>Streptophyta</taxon>
        <taxon>Embryophyta</taxon>
        <taxon>Tracheophyta</taxon>
        <taxon>Spermatophyta</taxon>
        <taxon>Magnoliopsida</taxon>
        <taxon>Ranunculales</taxon>
        <taxon>Papaveraceae</taxon>
        <taxon>Papaveroideae</taxon>
        <taxon>Papaver</taxon>
    </lineage>
</organism>
<reference evidence="1 2" key="1">
    <citation type="journal article" date="2018" name="Science">
        <title>The opium poppy genome and morphinan production.</title>
        <authorList>
            <person name="Guo L."/>
            <person name="Winzer T."/>
            <person name="Yang X."/>
            <person name="Li Y."/>
            <person name="Ning Z."/>
            <person name="He Z."/>
            <person name="Teodor R."/>
            <person name="Lu Y."/>
            <person name="Bowser T.A."/>
            <person name="Graham I.A."/>
            <person name="Ye K."/>
        </authorList>
    </citation>
    <scope>NUCLEOTIDE SEQUENCE [LARGE SCALE GENOMIC DNA]</scope>
    <source>
        <strain evidence="2">cv. HN1</strain>
        <tissue evidence="1">Leaves</tissue>
    </source>
</reference>
<dbReference type="Proteomes" id="UP000316621">
    <property type="component" value="Chromosome 5"/>
</dbReference>
<proteinExistence type="predicted"/>
<protein>
    <submittedName>
        <fullName evidence="1">Uncharacterized protein</fullName>
    </submittedName>
</protein>
<dbReference type="STRING" id="3469.A0A4Y7JNG4"/>
<accession>A0A4Y7JNG4</accession>
<dbReference type="EMBL" id="CM010719">
    <property type="protein sequence ID" value="RZC61590.1"/>
    <property type="molecule type" value="Genomic_DNA"/>
</dbReference>
<evidence type="ECO:0000313" key="1">
    <source>
        <dbReference type="EMBL" id="RZC61590.1"/>
    </source>
</evidence>
<dbReference type="AlphaFoldDB" id="A0A4Y7JNG4"/>